<sequence length="66" mass="7297">MHTLGDELPKQQARCRELLVIYKEIGPSGAFGAAMIEQSLREADQAVISGDVVAMLRAYARLKNHE</sequence>
<reference evidence="1" key="1">
    <citation type="journal article" date="2015" name="Nature">
        <title>Complex archaea that bridge the gap between prokaryotes and eukaryotes.</title>
        <authorList>
            <person name="Spang A."/>
            <person name="Saw J.H."/>
            <person name="Jorgensen S.L."/>
            <person name="Zaremba-Niedzwiedzka K."/>
            <person name="Martijn J."/>
            <person name="Lind A.E."/>
            <person name="van Eijk R."/>
            <person name="Schleper C."/>
            <person name="Guy L."/>
            <person name="Ettema T.J."/>
        </authorList>
    </citation>
    <scope>NUCLEOTIDE SEQUENCE</scope>
</reference>
<name>A0A0F9CJS1_9ZZZZ</name>
<proteinExistence type="predicted"/>
<gene>
    <name evidence="1" type="ORF">LCGC14_2314060</name>
</gene>
<dbReference type="EMBL" id="LAZR01032908">
    <property type="protein sequence ID" value="KKL49578.1"/>
    <property type="molecule type" value="Genomic_DNA"/>
</dbReference>
<evidence type="ECO:0000313" key="1">
    <source>
        <dbReference type="EMBL" id="KKL49578.1"/>
    </source>
</evidence>
<protein>
    <submittedName>
        <fullName evidence="1">Uncharacterized protein</fullName>
    </submittedName>
</protein>
<comment type="caution">
    <text evidence="1">The sequence shown here is derived from an EMBL/GenBank/DDBJ whole genome shotgun (WGS) entry which is preliminary data.</text>
</comment>
<dbReference type="AlphaFoldDB" id="A0A0F9CJS1"/>
<organism evidence="1">
    <name type="scientific">marine sediment metagenome</name>
    <dbReference type="NCBI Taxonomy" id="412755"/>
    <lineage>
        <taxon>unclassified sequences</taxon>
        <taxon>metagenomes</taxon>
        <taxon>ecological metagenomes</taxon>
    </lineage>
</organism>
<accession>A0A0F9CJS1</accession>